<name>A0A6G5AHH0_RHIMP</name>
<dbReference type="EMBL" id="GIKN01007440">
    <property type="protein sequence ID" value="NIE49713.1"/>
    <property type="molecule type" value="Transcribed_RNA"/>
</dbReference>
<reference evidence="1" key="1">
    <citation type="submission" date="2020-03" db="EMBL/GenBank/DDBJ databases">
        <title>A transcriptome and proteome of the tick Rhipicephalus microplus shaped by the genetic composition of its hosts and developmental stage.</title>
        <authorList>
            <person name="Garcia G.R."/>
            <person name="Ribeiro J.M.C."/>
            <person name="Maruyama S.R."/>
            <person name="Gardinasse L.G."/>
            <person name="Nelson K."/>
            <person name="Ferreira B.R."/>
            <person name="Andrade T.G."/>
            <person name="Santos I.K.F.M."/>
        </authorList>
    </citation>
    <scope>NUCLEOTIDE SEQUENCE</scope>
    <source>
        <strain evidence="1">NSGR</strain>
        <tissue evidence="1">Salivary glands</tissue>
    </source>
</reference>
<accession>A0A6G5AHH0</accession>
<sequence>MLFISQYFEPQASACFISTMYYFYSEFHQTLNCLFRLFSSTLPQQTAQKYIGQDFPKMFKLTLASKRGFSQQCQLNVLLQKSNDSNYKMYRLLSLFHFPLSYFNGSFPMCLKMLPVMCPKITRTRQHL</sequence>
<evidence type="ECO:0000313" key="1">
    <source>
        <dbReference type="EMBL" id="NIE49713.1"/>
    </source>
</evidence>
<dbReference type="AlphaFoldDB" id="A0A6G5AHH0"/>
<proteinExistence type="predicted"/>
<protein>
    <submittedName>
        <fullName evidence="1">Uncharacterized protein</fullName>
    </submittedName>
</protein>
<organism evidence="1">
    <name type="scientific">Rhipicephalus microplus</name>
    <name type="common">Cattle tick</name>
    <name type="synonym">Boophilus microplus</name>
    <dbReference type="NCBI Taxonomy" id="6941"/>
    <lineage>
        <taxon>Eukaryota</taxon>
        <taxon>Metazoa</taxon>
        <taxon>Ecdysozoa</taxon>
        <taxon>Arthropoda</taxon>
        <taxon>Chelicerata</taxon>
        <taxon>Arachnida</taxon>
        <taxon>Acari</taxon>
        <taxon>Parasitiformes</taxon>
        <taxon>Ixodida</taxon>
        <taxon>Ixodoidea</taxon>
        <taxon>Ixodidae</taxon>
        <taxon>Rhipicephalinae</taxon>
        <taxon>Rhipicephalus</taxon>
        <taxon>Boophilus</taxon>
    </lineage>
</organism>